<dbReference type="Proteomes" id="UP000216004">
    <property type="component" value="Unassembled WGS sequence"/>
</dbReference>
<keyword evidence="4" id="KW-1185">Reference proteome</keyword>
<accession>A0A261EQP9</accession>
<keyword evidence="2" id="KW-1133">Transmembrane helix</keyword>
<keyword evidence="2" id="KW-0812">Transmembrane</keyword>
<sequence length="320" mass="34289">MSQPTMPGDASMNAPTGNVSQDSAGNYQTSRSEMSQRVHVSLWHCIRSEYIKFTSLKSTWILLIINALLIPMGAALAAWSVQLAARLSMEAEGGKGEAMPIPASVPWQSITTFVTVTTIVVGIFGVMSITSEFVSTSIDATLTANPHRNMVLGAKAIVASVFTWCSTQLGILLSWTAVGLIFRGITTSHLKSELSALPWVSILGAPIVDVLFVVMAIGIGALCRSTVAGVFVLIAIDMFLPAAVAILSNLGNAFAWLQTLGRLMPLQLMSTFLAGGLNDVHNGPVSGFYPSWWQSGLLLLVWTVIFYICGAVVLDRRDIK</sequence>
<reference evidence="3 4" key="1">
    <citation type="journal article" date="2017" name="BMC Genomics">
        <title>Comparative genomic and phylogenomic analyses of the Bifidobacteriaceae family.</title>
        <authorList>
            <person name="Lugli G.A."/>
            <person name="Milani C."/>
            <person name="Turroni F."/>
            <person name="Duranti S."/>
            <person name="Mancabelli L."/>
            <person name="Mangifesta M."/>
            <person name="Ferrario C."/>
            <person name="Modesto M."/>
            <person name="Mattarelli P."/>
            <person name="Jiri K."/>
            <person name="van Sinderen D."/>
            <person name="Ventura M."/>
        </authorList>
    </citation>
    <scope>NUCLEOTIDE SEQUENCE [LARGE SCALE GENOMIC DNA]</scope>
    <source>
        <strain evidence="3 4">DSM 22924</strain>
    </source>
</reference>
<gene>
    <name evidence="3" type="ORF">BOCO_1232</name>
</gene>
<feature type="transmembrane region" description="Helical" evidence="2">
    <location>
        <begin position="105"/>
        <end position="127"/>
    </location>
</feature>
<protein>
    <submittedName>
        <fullName evidence="3">Permease protein of ABC transporter system</fullName>
    </submittedName>
</protein>
<evidence type="ECO:0000256" key="1">
    <source>
        <dbReference type="SAM" id="MobiDB-lite"/>
    </source>
</evidence>
<feature type="transmembrane region" description="Helical" evidence="2">
    <location>
        <begin position="230"/>
        <end position="257"/>
    </location>
</feature>
<dbReference type="OrthoDB" id="3231291at2"/>
<name>A0A261EQP9_9BIFI</name>
<dbReference type="AlphaFoldDB" id="A0A261EQP9"/>
<keyword evidence="2" id="KW-0472">Membrane</keyword>
<feature type="transmembrane region" description="Helical" evidence="2">
    <location>
        <begin position="156"/>
        <end position="182"/>
    </location>
</feature>
<organism evidence="3 4">
    <name type="scientific">Bombiscardovia coagulans</name>
    <dbReference type="NCBI Taxonomy" id="686666"/>
    <lineage>
        <taxon>Bacteria</taxon>
        <taxon>Bacillati</taxon>
        <taxon>Actinomycetota</taxon>
        <taxon>Actinomycetes</taxon>
        <taxon>Bifidobacteriales</taxon>
        <taxon>Bifidobacteriaceae</taxon>
        <taxon>Bombiscardovia</taxon>
    </lineage>
</organism>
<feature type="transmembrane region" description="Helical" evidence="2">
    <location>
        <begin position="60"/>
        <end position="85"/>
    </location>
</feature>
<dbReference type="EMBL" id="MWWS01000007">
    <property type="protein sequence ID" value="OZG48996.1"/>
    <property type="molecule type" value="Genomic_DNA"/>
</dbReference>
<evidence type="ECO:0000313" key="3">
    <source>
        <dbReference type="EMBL" id="OZG48996.1"/>
    </source>
</evidence>
<feature type="region of interest" description="Disordered" evidence="1">
    <location>
        <begin position="1"/>
        <end position="30"/>
    </location>
</feature>
<feature type="compositionally biased region" description="Polar residues" evidence="1">
    <location>
        <begin position="13"/>
        <end position="30"/>
    </location>
</feature>
<dbReference type="RefSeq" id="WP_094723328.1">
    <property type="nucleotide sequence ID" value="NZ_MWWS01000007.1"/>
</dbReference>
<comment type="caution">
    <text evidence="3">The sequence shown here is derived from an EMBL/GenBank/DDBJ whole genome shotgun (WGS) entry which is preliminary data.</text>
</comment>
<feature type="transmembrane region" description="Helical" evidence="2">
    <location>
        <begin position="292"/>
        <end position="314"/>
    </location>
</feature>
<feature type="transmembrane region" description="Helical" evidence="2">
    <location>
        <begin position="202"/>
        <end position="223"/>
    </location>
</feature>
<proteinExistence type="predicted"/>
<evidence type="ECO:0000313" key="4">
    <source>
        <dbReference type="Proteomes" id="UP000216004"/>
    </source>
</evidence>
<evidence type="ECO:0000256" key="2">
    <source>
        <dbReference type="SAM" id="Phobius"/>
    </source>
</evidence>